<name>A0ABY5Y0D0_9BACT</name>
<dbReference type="EMBL" id="CP065938">
    <property type="protein sequence ID" value="UWX05049.1"/>
    <property type="molecule type" value="Genomic_DNA"/>
</dbReference>
<evidence type="ECO:0000256" key="12">
    <source>
        <dbReference type="SAM" id="Phobius"/>
    </source>
</evidence>
<keyword evidence="8 12" id="KW-1133">Transmembrane helix</keyword>
<evidence type="ECO:0000256" key="5">
    <source>
        <dbReference type="ARBA" id="ARBA00022475"/>
    </source>
</evidence>
<dbReference type="PANTHER" id="PTHR33909:SF1">
    <property type="entry name" value="SEC TRANSLOCON ACCESSORY COMPLEX SUBUNIT YAJC"/>
    <property type="match status" value="1"/>
</dbReference>
<evidence type="ECO:0000256" key="11">
    <source>
        <dbReference type="SAM" id="MobiDB-lite"/>
    </source>
</evidence>
<comment type="subcellular location">
    <subcellularLocation>
        <location evidence="1">Cell membrane</location>
        <topology evidence="1">Single-pass membrane protein</topology>
    </subcellularLocation>
</comment>
<proteinExistence type="inferred from homology"/>
<feature type="transmembrane region" description="Helical" evidence="12">
    <location>
        <begin position="20"/>
        <end position="40"/>
    </location>
</feature>
<dbReference type="Pfam" id="PF02699">
    <property type="entry name" value="YajC"/>
    <property type="match status" value="1"/>
</dbReference>
<evidence type="ECO:0000256" key="7">
    <source>
        <dbReference type="ARBA" id="ARBA00022927"/>
    </source>
</evidence>
<evidence type="ECO:0000256" key="3">
    <source>
        <dbReference type="ARBA" id="ARBA00014962"/>
    </source>
</evidence>
<dbReference type="NCBIfam" id="TIGR00739">
    <property type="entry name" value="yajC"/>
    <property type="match status" value="1"/>
</dbReference>
<evidence type="ECO:0000256" key="4">
    <source>
        <dbReference type="ARBA" id="ARBA00022448"/>
    </source>
</evidence>
<evidence type="ECO:0000256" key="1">
    <source>
        <dbReference type="ARBA" id="ARBA00004162"/>
    </source>
</evidence>
<evidence type="ECO:0000313" key="14">
    <source>
        <dbReference type="Proteomes" id="UP001058120"/>
    </source>
</evidence>
<gene>
    <name evidence="13" type="primary">yajC</name>
    <name evidence="13" type="ORF">JBF11_06080</name>
</gene>
<sequence>MLTSIAYAAAGNPGAAGETGGLFASFVPLILMFVVFYFLLIRPQQKRAKQHKEMLNALKKGDYVITSGGLLGRIVEIDNDIFTIDLGDSKVRTPRSYVSGTYDPKHLEKVSEENTPDK</sequence>
<evidence type="ECO:0000256" key="6">
    <source>
        <dbReference type="ARBA" id="ARBA00022692"/>
    </source>
</evidence>
<keyword evidence="7" id="KW-0653">Protein transport</keyword>
<feature type="compositionally biased region" description="Basic and acidic residues" evidence="11">
    <location>
        <begin position="103"/>
        <end position="118"/>
    </location>
</feature>
<comment type="similarity">
    <text evidence="2">Belongs to the YajC family.</text>
</comment>
<dbReference type="InterPro" id="IPR003849">
    <property type="entry name" value="Preprotein_translocase_YajC"/>
</dbReference>
<dbReference type="RefSeq" id="WP_334314607.1">
    <property type="nucleotide sequence ID" value="NZ_CP065938.1"/>
</dbReference>
<evidence type="ECO:0000256" key="9">
    <source>
        <dbReference type="ARBA" id="ARBA00023010"/>
    </source>
</evidence>
<keyword evidence="6 12" id="KW-0812">Transmembrane</keyword>
<evidence type="ECO:0000313" key="13">
    <source>
        <dbReference type="EMBL" id="UWX05049.1"/>
    </source>
</evidence>
<dbReference type="SMART" id="SM01323">
    <property type="entry name" value="YajC"/>
    <property type="match status" value="1"/>
</dbReference>
<protein>
    <recommendedName>
        <fullName evidence="3">Sec translocon accessory complex subunit YajC</fullName>
    </recommendedName>
</protein>
<reference evidence="13" key="1">
    <citation type="submission" date="2020-12" db="EMBL/GenBank/DDBJ databases">
        <title>Taurinivorans muris gen. nov., sp. nov., fundamental and realized metabolic niche of a ubiquitous sulfidogenic bacterium in the murine intestine.</title>
        <authorList>
            <person name="Ye H."/>
            <person name="Hanson B.T."/>
            <person name="Loy A."/>
        </authorList>
    </citation>
    <scope>NUCLEOTIDE SEQUENCE</scope>
    <source>
        <strain evidence="13">LT0009</strain>
    </source>
</reference>
<keyword evidence="5" id="KW-1003">Cell membrane</keyword>
<dbReference type="PANTHER" id="PTHR33909">
    <property type="entry name" value="SEC TRANSLOCON ACCESSORY COMPLEX SUBUNIT YAJC"/>
    <property type="match status" value="1"/>
</dbReference>
<dbReference type="PRINTS" id="PR01853">
    <property type="entry name" value="YAJCTRNLCASE"/>
</dbReference>
<keyword evidence="10 12" id="KW-0472">Membrane</keyword>
<feature type="region of interest" description="Disordered" evidence="11">
    <location>
        <begin position="97"/>
        <end position="118"/>
    </location>
</feature>
<evidence type="ECO:0000256" key="8">
    <source>
        <dbReference type="ARBA" id="ARBA00022989"/>
    </source>
</evidence>
<evidence type="ECO:0000256" key="2">
    <source>
        <dbReference type="ARBA" id="ARBA00006742"/>
    </source>
</evidence>
<keyword evidence="9" id="KW-0811">Translocation</keyword>
<keyword evidence="4" id="KW-0813">Transport</keyword>
<dbReference type="Proteomes" id="UP001058120">
    <property type="component" value="Chromosome"/>
</dbReference>
<accession>A0ABY5Y0D0</accession>
<evidence type="ECO:0000256" key="10">
    <source>
        <dbReference type="ARBA" id="ARBA00023136"/>
    </source>
</evidence>
<keyword evidence="14" id="KW-1185">Reference proteome</keyword>
<organism evidence="13 14">
    <name type="scientific">Taurinivorans muris</name>
    <dbReference type="NCBI Taxonomy" id="2787751"/>
    <lineage>
        <taxon>Bacteria</taxon>
        <taxon>Pseudomonadati</taxon>
        <taxon>Thermodesulfobacteriota</taxon>
        <taxon>Desulfovibrionia</taxon>
        <taxon>Desulfovibrionales</taxon>
        <taxon>Desulfovibrionaceae</taxon>
        <taxon>Taurinivorans</taxon>
    </lineage>
</organism>